<dbReference type="EMBL" id="CH445338">
    <property type="protein sequence ID" value="EAT83566.1"/>
    <property type="molecule type" value="Genomic_DNA"/>
</dbReference>
<reference evidence="3" key="1">
    <citation type="journal article" date="2007" name="Plant Cell">
        <title>Dothideomycete-plant interactions illuminated by genome sequencing and EST analysis of the wheat pathogen Stagonospora nodorum.</title>
        <authorList>
            <person name="Hane J.K."/>
            <person name="Lowe R.G."/>
            <person name="Solomon P.S."/>
            <person name="Tan K.C."/>
            <person name="Schoch C.L."/>
            <person name="Spatafora J.W."/>
            <person name="Crous P.W."/>
            <person name="Kodira C."/>
            <person name="Birren B.W."/>
            <person name="Galagan J.E."/>
            <person name="Torriani S.F."/>
            <person name="McDonald B.A."/>
            <person name="Oliver R.P."/>
        </authorList>
    </citation>
    <scope>NUCLEOTIDE SEQUENCE [LARGE SCALE GENOMIC DNA]</scope>
    <source>
        <strain evidence="3">SN15 / ATCC MYA-4574 / FGSC 10173</strain>
    </source>
</reference>
<feature type="region of interest" description="Disordered" evidence="1">
    <location>
        <begin position="1"/>
        <end position="35"/>
    </location>
</feature>
<dbReference type="GeneID" id="5976570"/>
<evidence type="ECO:0000313" key="2">
    <source>
        <dbReference type="EMBL" id="EAT83566.1"/>
    </source>
</evidence>
<dbReference type="InParanoid" id="Q0UFU0"/>
<name>Q0UFU0_PHANO</name>
<organism evidence="2 3">
    <name type="scientific">Phaeosphaeria nodorum (strain SN15 / ATCC MYA-4574 / FGSC 10173)</name>
    <name type="common">Glume blotch fungus</name>
    <name type="synonym">Parastagonospora nodorum</name>
    <dbReference type="NCBI Taxonomy" id="321614"/>
    <lineage>
        <taxon>Eukaryota</taxon>
        <taxon>Fungi</taxon>
        <taxon>Dikarya</taxon>
        <taxon>Ascomycota</taxon>
        <taxon>Pezizomycotina</taxon>
        <taxon>Dothideomycetes</taxon>
        <taxon>Pleosporomycetidae</taxon>
        <taxon>Pleosporales</taxon>
        <taxon>Pleosporineae</taxon>
        <taxon>Phaeosphaeriaceae</taxon>
        <taxon>Parastagonospora</taxon>
    </lineage>
</organism>
<dbReference type="RefSeq" id="XP_001799669.1">
    <property type="nucleotide sequence ID" value="XM_001799617.1"/>
</dbReference>
<sequence>MPARAATPTDLPKPASVTQSIGVRRPTSDSGSSLKLLSEVEAPPAVIALSHRDPCLAAYLHAQHELSTPQLLNIKRWTNETPIQP</sequence>
<protein>
    <submittedName>
        <fullName evidence="2">Uncharacterized protein</fullName>
    </submittedName>
</protein>
<evidence type="ECO:0000256" key="1">
    <source>
        <dbReference type="SAM" id="MobiDB-lite"/>
    </source>
</evidence>
<gene>
    <name evidence="2" type="ORF">SNOG_09374</name>
</gene>
<evidence type="ECO:0000313" key="3">
    <source>
        <dbReference type="Proteomes" id="UP000001055"/>
    </source>
</evidence>
<dbReference type="AlphaFoldDB" id="Q0UFU0"/>
<accession>Q0UFU0</accession>
<proteinExistence type="predicted"/>
<dbReference type="KEGG" id="pno:SNOG_09374"/>
<dbReference type="Proteomes" id="UP000001055">
    <property type="component" value="Unassembled WGS sequence"/>
</dbReference>